<dbReference type="InterPro" id="IPR014710">
    <property type="entry name" value="RmlC-like_jellyroll"/>
</dbReference>
<evidence type="ECO:0000259" key="5">
    <source>
        <dbReference type="PROSITE" id="PS51063"/>
    </source>
</evidence>
<reference evidence="6 7" key="1">
    <citation type="submission" date="2023-06" db="EMBL/GenBank/DDBJ databases">
        <authorList>
            <person name="Oyuntsetseg B."/>
            <person name="Kim S.B."/>
        </authorList>
    </citation>
    <scope>NUCLEOTIDE SEQUENCE [LARGE SCALE GENOMIC DNA]</scope>
    <source>
        <strain evidence="6 7">4-36</strain>
    </source>
</reference>
<dbReference type="SMART" id="SM00100">
    <property type="entry name" value="cNMP"/>
    <property type="match status" value="1"/>
</dbReference>
<dbReference type="AlphaFoldDB" id="A0A9Y2JLB2"/>
<keyword evidence="7" id="KW-1185">Reference proteome</keyword>
<dbReference type="Pfam" id="PF00027">
    <property type="entry name" value="cNMP_binding"/>
    <property type="match status" value="1"/>
</dbReference>
<name>A0A9Y2JLB2_9PSEU</name>
<dbReference type="InterPro" id="IPR036390">
    <property type="entry name" value="WH_DNA-bd_sf"/>
</dbReference>
<dbReference type="InterPro" id="IPR000595">
    <property type="entry name" value="cNMP-bd_dom"/>
</dbReference>
<dbReference type="EMBL" id="CP127295">
    <property type="protein sequence ID" value="WIX99570.1"/>
    <property type="molecule type" value="Genomic_DNA"/>
</dbReference>
<evidence type="ECO:0000256" key="2">
    <source>
        <dbReference type="ARBA" id="ARBA00023125"/>
    </source>
</evidence>
<evidence type="ECO:0000259" key="4">
    <source>
        <dbReference type="PROSITE" id="PS50042"/>
    </source>
</evidence>
<dbReference type="PANTHER" id="PTHR24567">
    <property type="entry name" value="CRP FAMILY TRANSCRIPTIONAL REGULATORY PROTEIN"/>
    <property type="match status" value="1"/>
</dbReference>
<dbReference type="InterPro" id="IPR036388">
    <property type="entry name" value="WH-like_DNA-bd_sf"/>
</dbReference>
<evidence type="ECO:0000256" key="1">
    <source>
        <dbReference type="ARBA" id="ARBA00023015"/>
    </source>
</evidence>
<evidence type="ECO:0000313" key="7">
    <source>
        <dbReference type="Proteomes" id="UP001239397"/>
    </source>
</evidence>
<keyword evidence="2" id="KW-0238">DNA-binding</keyword>
<proteinExistence type="predicted"/>
<feature type="domain" description="HTH crp-type" evidence="5">
    <location>
        <begin position="147"/>
        <end position="220"/>
    </location>
</feature>
<gene>
    <name evidence="6" type="ORF">QRX60_36775</name>
</gene>
<dbReference type="SUPFAM" id="SSF51206">
    <property type="entry name" value="cAMP-binding domain-like"/>
    <property type="match status" value="1"/>
</dbReference>
<dbReference type="PROSITE" id="PS50042">
    <property type="entry name" value="CNMP_BINDING_3"/>
    <property type="match status" value="1"/>
</dbReference>
<protein>
    <submittedName>
        <fullName evidence="6">Crp/Fnr family transcriptional regulator</fullName>
    </submittedName>
</protein>
<dbReference type="SMART" id="SM00419">
    <property type="entry name" value="HTH_CRP"/>
    <property type="match status" value="1"/>
</dbReference>
<dbReference type="KEGG" id="amog:QRX60_36775"/>
<keyword evidence="1" id="KW-0805">Transcription regulation</keyword>
<dbReference type="GO" id="GO:0003677">
    <property type="term" value="F:DNA binding"/>
    <property type="evidence" value="ECO:0007669"/>
    <property type="project" value="UniProtKB-KW"/>
</dbReference>
<dbReference type="Pfam" id="PF13545">
    <property type="entry name" value="HTH_Crp_2"/>
    <property type="match status" value="1"/>
</dbReference>
<organism evidence="6 7">
    <name type="scientific">Amycolatopsis mongoliensis</name>
    <dbReference type="NCBI Taxonomy" id="715475"/>
    <lineage>
        <taxon>Bacteria</taxon>
        <taxon>Bacillati</taxon>
        <taxon>Actinomycetota</taxon>
        <taxon>Actinomycetes</taxon>
        <taxon>Pseudonocardiales</taxon>
        <taxon>Pseudonocardiaceae</taxon>
        <taxon>Amycolatopsis</taxon>
    </lineage>
</organism>
<dbReference type="InterPro" id="IPR012318">
    <property type="entry name" value="HTH_CRP"/>
</dbReference>
<dbReference type="SUPFAM" id="SSF46785">
    <property type="entry name" value="Winged helix' DNA-binding domain"/>
    <property type="match status" value="1"/>
</dbReference>
<accession>A0A9Y2JLB2</accession>
<dbReference type="RefSeq" id="WP_285996052.1">
    <property type="nucleotide sequence ID" value="NZ_CP127295.1"/>
</dbReference>
<dbReference type="PROSITE" id="PS51063">
    <property type="entry name" value="HTH_CRP_2"/>
    <property type="match status" value="1"/>
</dbReference>
<sequence>MSDHLTRFPPGSLLAGLPPKAASALLTLGTAREFGPETVLLREGEPSTHVLLLVEGCVKVTGTTPEGRLALLAIRVGGDLVGELAALDGQPRIATVTTAGRVRARSAGQAEFRRCLAETPALALAVSGSVGAKLRWATRRRIDFGSREVKIRLARVLVELAASYGVPAGSTVELGVSLTQPELAALVGAAEPTVHRALALLRRENIVETGYRRLCVRDQARLAAVAGG</sequence>
<dbReference type="GO" id="GO:0005829">
    <property type="term" value="C:cytosol"/>
    <property type="evidence" value="ECO:0007669"/>
    <property type="project" value="TreeGrafter"/>
</dbReference>
<dbReference type="PANTHER" id="PTHR24567:SF68">
    <property type="entry name" value="DNA-BINDING TRANSCRIPTIONAL DUAL REGULATOR CRP"/>
    <property type="match status" value="1"/>
</dbReference>
<dbReference type="Gene3D" id="2.60.120.10">
    <property type="entry name" value="Jelly Rolls"/>
    <property type="match status" value="1"/>
</dbReference>
<feature type="domain" description="Cyclic nucleotide-binding" evidence="4">
    <location>
        <begin position="13"/>
        <end position="116"/>
    </location>
</feature>
<dbReference type="InterPro" id="IPR018490">
    <property type="entry name" value="cNMP-bd_dom_sf"/>
</dbReference>
<dbReference type="InterPro" id="IPR050397">
    <property type="entry name" value="Env_Response_Regulators"/>
</dbReference>
<dbReference type="CDD" id="cd00038">
    <property type="entry name" value="CAP_ED"/>
    <property type="match status" value="1"/>
</dbReference>
<dbReference type="GO" id="GO:0003700">
    <property type="term" value="F:DNA-binding transcription factor activity"/>
    <property type="evidence" value="ECO:0007669"/>
    <property type="project" value="TreeGrafter"/>
</dbReference>
<evidence type="ECO:0000256" key="3">
    <source>
        <dbReference type="ARBA" id="ARBA00023163"/>
    </source>
</evidence>
<dbReference type="Gene3D" id="1.10.10.10">
    <property type="entry name" value="Winged helix-like DNA-binding domain superfamily/Winged helix DNA-binding domain"/>
    <property type="match status" value="1"/>
</dbReference>
<evidence type="ECO:0000313" key="6">
    <source>
        <dbReference type="EMBL" id="WIX99570.1"/>
    </source>
</evidence>
<dbReference type="Proteomes" id="UP001239397">
    <property type="component" value="Chromosome"/>
</dbReference>
<keyword evidence="3" id="KW-0804">Transcription</keyword>